<organism evidence="6 7">
    <name type="scientific">Geofilum rubicundum JCM 15548</name>
    <dbReference type="NCBI Taxonomy" id="1236989"/>
    <lineage>
        <taxon>Bacteria</taxon>
        <taxon>Pseudomonadati</taxon>
        <taxon>Bacteroidota</taxon>
        <taxon>Bacteroidia</taxon>
        <taxon>Marinilabiliales</taxon>
        <taxon>Marinilabiliaceae</taxon>
        <taxon>Geofilum</taxon>
    </lineage>
</organism>
<feature type="domain" description="PNPLA" evidence="5">
    <location>
        <begin position="20"/>
        <end position="178"/>
    </location>
</feature>
<dbReference type="Proteomes" id="UP000032900">
    <property type="component" value="Unassembled WGS sequence"/>
</dbReference>
<dbReference type="InterPro" id="IPR050301">
    <property type="entry name" value="NTE"/>
</dbReference>
<dbReference type="SUPFAM" id="SSF52151">
    <property type="entry name" value="FabD/lysophospholipase-like"/>
    <property type="match status" value="1"/>
</dbReference>
<dbReference type="GO" id="GO:0016042">
    <property type="term" value="P:lipid catabolic process"/>
    <property type="evidence" value="ECO:0007669"/>
    <property type="project" value="UniProtKB-UniRule"/>
</dbReference>
<keyword evidence="7" id="KW-1185">Reference proteome</keyword>
<dbReference type="InterPro" id="IPR002641">
    <property type="entry name" value="PNPLA_dom"/>
</dbReference>
<accession>A0A0E9M1G0</accession>
<dbReference type="OrthoDB" id="9770965at2"/>
<reference evidence="6 7" key="1">
    <citation type="journal article" date="2015" name="Microbes Environ.">
        <title>Distribution and evolution of nitrogen fixation genes in the phylum bacteroidetes.</title>
        <authorList>
            <person name="Inoue J."/>
            <person name="Oshima K."/>
            <person name="Suda W."/>
            <person name="Sakamoto M."/>
            <person name="Iino T."/>
            <person name="Noda S."/>
            <person name="Hongoh Y."/>
            <person name="Hattori M."/>
            <person name="Ohkuma M."/>
        </authorList>
    </citation>
    <scope>NUCLEOTIDE SEQUENCE [LARGE SCALE GENOMIC DNA]</scope>
    <source>
        <strain evidence="6">JCM 15548</strain>
    </source>
</reference>
<feature type="short sequence motif" description="DGA/G" evidence="4">
    <location>
        <begin position="165"/>
        <end position="167"/>
    </location>
</feature>
<evidence type="ECO:0000313" key="7">
    <source>
        <dbReference type="Proteomes" id="UP000032900"/>
    </source>
</evidence>
<dbReference type="Gene3D" id="3.40.1090.10">
    <property type="entry name" value="Cytosolic phospholipase A2 catalytic domain"/>
    <property type="match status" value="2"/>
</dbReference>
<gene>
    <name evidence="6" type="ORF">JCM15548_13553</name>
</gene>
<protein>
    <submittedName>
        <fullName evidence="6">YchK protein</fullName>
    </submittedName>
</protein>
<feature type="active site" description="Proton acceptor" evidence="4">
    <location>
        <position position="165"/>
    </location>
</feature>
<feature type="short sequence motif" description="GXSXG" evidence="4">
    <location>
        <begin position="51"/>
        <end position="55"/>
    </location>
</feature>
<evidence type="ECO:0000256" key="1">
    <source>
        <dbReference type="ARBA" id="ARBA00022801"/>
    </source>
</evidence>
<comment type="caution">
    <text evidence="4">Lacks conserved residue(s) required for the propagation of feature annotation.</text>
</comment>
<comment type="caution">
    <text evidence="6">The sequence shown here is derived from an EMBL/GenBank/DDBJ whole genome shotgun (WGS) entry which is preliminary data.</text>
</comment>
<dbReference type="EMBL" id="BAZW01000041">
    <property type="protein sequence ID" value="GAO31206.1"/>
    <property type="molecule type" value="Genomic_DNA"/>
</dbReference>
<dbReference type="PROSITE" id="PS51635">
    <property type="entry name" value="PNPLA"/>
    <property type="match status" value="1"/>
</dbReference>
<dbReference type="AlphaFoldDB" id="A0A0E9M1G0"/>
<keyword evidence="1 4" id="KW-0378">Hydrolase</keyword>
<sequence>MGIFDWFNKADEAPQKGLGIALSGGSARGFAHIGVLKAFEEHGIEPEIIAGTSMGALVGVLYAAGLKADEIKEIVNKEPIIKMVRPAWGKMGLFKVTELRKILEKHIEKDDFSVLKKPFCLVVSNINKGEKEVIREGALFDYVLASCAVPVIFAPQIINNTTYIDGGLYDNLPASAVRDYCQTLVGVHVNYLGYLESFNSMTEIAERSFSLNIKENVKPSMKLCDHLIDPPKMAQFSLWDFDKADEIIETGYDYTIQLIESGELPIQSLRQAPLAD</sequence>
<evidence type="ECO:0000259" key="5">
    <source>
        <dbReference type="PROSITE" id="PS51635"/>
    </source>
</evidence>
<dbReference type="STRING" id="1236989.JCM15548_13553"/>
<evidence type="ECO:0000313" key="6">
    <source>
        <dbReference type="EMBL" id="GAO31206.1"/>
    </source>
</evidence>
<evidence type="ECO:0000256" key="4">
    <source>
        <dbReference type="PROSITE-ProRule" id="PRU01161"/>
    </source>
</evidence>
<evidence type="ECO:0000256" key="3">
    <source>
        <dbReference type="ARBA" id="ARBA00023098"/>
    </source>
</evidence>
<dbReference type="InterPro" id="IPR016035">
    <property type="entry name" value="Acyl_Trfase/lysoPLipase"/>
</dbReference>
<keyword evidence="3 4" id="KW-0443">Lipid metabolism</keyword>
<dbReference type="CDD" id="cd07205">
    <property type="entry name" value="Pat_PNPLA6_PNPLA7_NTE1_like"/>
    <property type="match status" value="1"/>
</dbReference>
<evidence type="ECO:0000256" key="2">
    <source>
        <dbReference type="ARBA" id="ARBA00022963"/>
    </source>
</evidence>
<proteinExistence type="predicted"/>
<dbReference type="GO" id="GO:0016787">
    <property type="term" value="F:hydrolase activity"/>
    <property type="evidence" value="ECO:0007669"/>
    <property type="project" value="UniProtKB-UniRule"/>
</dbReference>
<dbReference type="PANTHER" id="PTHR14226:SF29">
    <property type="entry name" value="NEUROPATHY TARGET ESTERASE SWS"/>
    <property type="match status" value="1"/>
</dbReference>
<feature type="active site" description="Nucleophile" evidence="4">
    <location>
        <position position="53"/>
    </location>
</feature>
<name>A0A0E9M1G0_9BACT</name>
<keyword evidence="2 4" id="KW-0442">Lipid degradation</keyword>
<dbReference type="RefSeq" id="WP_062127075.1">
    <property type="nucleotide sequence ID" value="NZ_BAZW01000041.1"/>
</dbReference>
<dbReference type="Pfam" id="PF01734">
    <property type="entry name" value="Patatin"/>
    <property type="match status" value="1"/>
</dbReference>
<dbReference type="PANTHER" id="PTHR14226">
    <property type="entry name" value="NEUROPATHY TARGET ESTERASE/SWISS CHEESE D.MELANOGASTER"/>
    <property type="match status" value="1"/>
</dbReference>